<accession>A0ABR3SUK8</accession>
<feature type="region of interest" description="Disordered" evidence="5">
    <location>
        <begin position="82"/>
        <end position="102"/>
    </location>
</feature>
<evidence type="ECO:0000256" key="2">
    <source>
        <dbReference type="ARBA" id="ARBA00017589"/>
    </source>
</evidence>
<dbReference type="EMBL" id="JAJVDC020000054">
    <property type="protein sequence ID" value="KAL1629301.1"/>
    <property type="molecule type" value="Genomic_DNA"/>
</dbReference>
<gene>
    <name evidence="6" type="ORF">SLS56_005405</name>
</gene>
<sequence length="464" mass="51336">MDQYKDYLAANVLQESRPITYRLLSRALKVNVHQAKQMLFDFHATENKKKPSSVHATYIITGTKLPQPATHTNGANLHSYNDVHMRSSPIPSSLPDAPEDDDERAIKVTSIKLVREEDLGETKAHFEEITSIHIYSLEPGPLKDLQVLSDCSREAIEKCCNEDPLEAWKTYGSIYNPHTRRRTPGIKPQAAVPVATTAAAKTAPRPSTTAMSKQKEAQDTSKAKDFRPSTPQVDPSALPNKKTDKKAQPSLKKEGSSIFSAFARTQSKNKTAGSGTSTPAAKSAEHSQAEDETMKDASDEEGEDDDVAITSSNKKSKEEASEAMKKARAEREAKEKKLREMMEEDDDDDDTPMQDAPAAAPEELEEPAIDHPAEPEPALEKQEATVEVSGGRRRGKRRVMKKRTYQDAEGYFVTKEEPVWEFFSEDEPEPKKLKPAPTTTAKPKKGGGKQGQGNIMSFFAKKPS</sequence>
<feature type="compositionally biased region" description="Basic and acidic residues" evidence="5">
    <location>
        <begin position="315"/>
        <end position="341"/>
    </location>
</feature>
<protein>
    <recommendedName>
        <fullName evidence="2">DNA polymerase delta subunit 3</fullName>
    </recommendedName>
</protein>
<dbReference type="InterPro" id="IPR041913">
    <property type="entry name" value="POLD3_sf"/>
</dbReference>
<feature type="compositionally biased region" description="Low complexity" evidence="5">
    <location>
        <begin position="191"/>
        <end position="210"/>
    </location>
</feature>
<feature type="compositionally biased region" description="Basic residues" evidence="5">
    <location>
        <begin position="391"/>
        <end position="402"/>
    </location>
</feature>
<evidence type="ECO:0000256" key="3">
    <source>
        <dbReference type="ARBA" id="ARBA00022705"/>
    </source>
</evidence>
<feature type="compositionally biased region" description="Basic and acidic residues" evidence="5">
    <location>
        <begin position="241"/>
        <end position="255"/>
    </location>
</feature>
<evidence type="ECO:0000256" key="4">
    <source>
        <dbReference type="ARBA" id="ARBA00023242"/>
    </source>
</evidence>
<feature type="compositionally biased region" description="Basic and acidic residues" evidence="5">
    <location>
        <begin position="213"/>
        <end position="227"/>
    </location>
</feature>
<feature type="compositionally biased region" description="Basic and acidic residues" evidence="5">
    <location>
        <begin position="283"/>
        <end position="297"/>
    </location>
</feature>
<feature type="compositionally biased region" description="Acidic residues" evidence="5">
    <location>
        <begin position="298"/>
        <end position="307"/>
    </location>
</feature>
<feature type="compositionally biased region" description="Acidic residues" evidence="5">
    <location>
        <begin position="342"/>
        <end position="352"/>
    </location>
</feature>
<dbReference type="Pfam" id="PF09507">
    <property type="entry name" value="CDC27"/>
    <property type="match status" value="1"/>
</dbReference>
<feature type="compositionally biased region" description="Polar residues" evidence="5">
    <location>
        <begin position="257"/>
        <end position="280"/>
    </location>
</feature>
<dbReference type="Proteomes" id="UP001521116">
    <property type="component" value="Unassembled WGS sequence"/>
</dbReference>
<keyword evidence="4" id="KW-0539">Nucleus</keyword>
<evidence type="ECO:0000313" key="6">
    <source>
        <dbReference type="EMBL" id="KAL1629301.1"/>
    </source>
</evidence>
<dbReference type="PANTHER" id="PTHR17598:SF13">
    <property type="entry name" value="DNA POLYMERASE DELTA SUBUNIT 3"/>
    <property type="match status" value="1"/>
</dbReference>
<proteinExistence type="predicted"/>
<dbReference type="InterPro" id="IPR019038">
    <property type="entry name" value="POLD3"/>
</dbReference>
<name>A0ABR3SUK8_9PEZI</name>
<evidence type="ECO:0000256" key="1">
    <source>
        <dbReference type="ARBA" id="ARBA00004123"/>
    </source>
</evidence>
<keyword evidence="3" id="KW-0235">DNA replication</keyword>
<keyword evidence="7" id="KW-1185">Reference proteome</keyword>
<feature type="region of interest" description="Disordered" evidence="5">
    <location>
        <begin position="191"/>
        <end position="402"/>
    </location>
</feature>
<evidence type="ECO:0000313" key="7">
    <source>
        <dbReference type="Proteomes" id="UP001521116"/>
    </source>
</evidence>
<feature type="compositionally biased region" description="Basic and acidic residues" evidence="5">
    <location>
        <begin position="368"/>
        <end position="384"/>
    </location>
</feature>
<feature type="region of interest" description="Disordered" evidence="5">
    <location>
        <begin position="423"/>
        <end position="464"/>
    </location>
</feature>
<dbReference type="Gene3D" id="3.90.1030.20">
    <property type="entry name" value="DNA polymerase delta, p66 (Cdc27) subunit, wHTH domain"/>
    <property type="match status" value="1"/>
</dbReference>
<comment type="subcellular location">
    <subcellularLocation>
        <location evidence="1">Nucleus</location>
    </subcellularLocation>
</comment>
<organism evidence="6 7">
    <name type="scientific">Neofusicoccum ribis</name>
    <dbReference type="NCBI Taxonomy" id="45134"/>
    <lineage>
        <taxon>Eukaryota</taxon>
        <taxon>Fungi</taxon>
        <taxon>Dikarya</taxon>
        <taxon>Ascomycota</taxon>
        <taxon>Pezizomycotina</taxon>
        <taxon>Dothideomycetes</taxon>
        <taxon>Dothideomycetes incertae sedis</taxon>
        <taxon>Botryosphaeriales</taxon>
        <taxon>Botryosphaeriaceae</taxon>
        <taxon>Neofusicoccum</taxon>
    </lineage>
</organism>
<dbReference type="PANTHER" id="PTHR17598">
    <property type="entry name" value="DNA POLYMERASE DELTA SUBUNIT 3"/>
    <property type="match status" value="1"/>
</dbReference>
<reference evidence="6 7" key="1">
    <citation type="submission" date="2024-02" db="EMBL/GenBank/DDBJ databases">
        <title>De novo assembly and annotation of 12 fungi associated with fruit tree decline syndrome in Ontario, Canada.</title>
        <authorList>
            <person name="Sulman M."/>
            <person name="Ellouze W."/>
            <person name="Ilyukhin E."/>
        </authorList>
    </citation>
    <scope>NUCLEOTIDE SEQUENCE [LARGE SCALE GENOMIC DNA]</scope>
    <source>
        <strain evidence="6 7">M1-105</strain>
    </source>
</reference>
<comment type="caution">
    <text evidence="6">The sequence shown here is derived from an EMBL/GenBank/DDBJ whole genome shotgun (WGS) entry which is preliminary data.</text>
</comment>
<evidence type="ECO:0000256" key="5">
    <source>
        <dbReference type="SAM" id="MobiDB-lite"/>
    </source>
</evidence>